<proteinExistence type="predicted"/>
<reference evidence="1" key="1">
    <citation type="submission" date="2014-11" db="EMBL/GenBank/DDBJ databases">
        <authorList>
            <person name="Amaro Gonzalez C."/>
        </authorList>
    </citation>
    <scope>NUCLEOTIDE SEQUENCE</scope>
</reference>
<sequence length="40" mass="4641">MHKKGNTAQYVRLHEAITETYLHCDRNCWEPITATIPDSP</sequence>
<name>A0A0E9PTX1_ANGAN</name>
<dbReference type="EMBL" id="GBXM01101037">
    <property type="protein sequence ID" value="JAH07540.1"/>
    <property type="molecule type" value="Transcribed_RNA"/>
</dbReference>
<dbReference type="AlphaFoldDB" id="A0A0E9PTX1"/>
<evidence type="ECO:0000313" key="1">
    <source>
        <dbReference type="EMBL" id="JAH07540.1"/>
    </source>
</evidence>
<organism evidence="1">
    <name type="scientific">Anguilla anguilla</name>
    <name type="common">European freshwater eel</name>
    <name type="synonym">Muraena anguilla</name>
    <dbReference type="NCBI Taxonomy" id="7936"/>
    <lineage>
        <taxon>Eukaryota</taxon>
        <taxon>Metazoa</taxon>
        <taxon>Chordata</taxon>
        <taxon>Craniata</taxon>
        <taxon>Vertebrata</taxon>
        <taxon>Euteleostomi</taxon>
        <taxon>Actinopterygii</taxon>
        <taxon>Neopterygii</taxon>
        <taxon>Teleostei</taxon>
        <taxon>Anguilliformes</taxon>
        <taxon>Anguillidae</taxon>
        <taxon>Anguilla</taxon>
    </lineage>
</organism>
<protein>
    <submittedName>
        <fullName evidence="1">Uncharacterized protein</fullName>
    </submittedName>
</protein>
<reference evidence="1" key="2">
    <citation type="journal article" date="2015" name="Fish Shellfish Immunol.">
        <title>Early steps in the European eel (Anguilla anguilla)-Vibrio vulnificus interaction in the gills: Role of the RtxA13 toxin.</title>
        <authorList>
            <person name="Callol A."/>
            <person name="Pajuelo D."/>
            <person name="Ebbesson L."/>
            <person name="Teles M."/>
            <person name="MacKenzie S."/>
            <person name="Amaro C."/>
        </authorList>
    </citation>
    <scope>NUCLEOTIDE SEQUENCE</scope>
</reference>
<accession>A0A0E9PTX1</accession>